<dbReference type="RefSeq" id="WP_345723311.1">
    <property type="nucleotide sequence ID" value="NZ_BAABRU010000012.1"/>
</dbReference>
<comment type="caution">
    <text evidence="2">The sequence shown here is derived from an EMBL/GenBank/DDBJ whole genome shotgun (WGS) entry which is preliminary data.</text>
</comment>
<sequence>MKLRQLLGLCGCGIALGLSGWTFAESQQFSESLAEATIVAFTGGAGEHAGYAVANAGDINNDGLADSLVGDWVADPLGRNNAGTSYLIWGQALTATLQAPDLAERGVAIYGASEGASSGWSVTGLGDVNDDQTYS</sequence>
<feature type="region of interest" description="Disordered" evidence="1">
    <location>
        <begin position="116"/>
        <end position="135"/>
    </location>
</feature>
<keyword evidence="3" id="KW-1185">Reference proteome</keyword>
<dbReference type="Gene3D" id="2.130.10.130">
    <property type="entry name" value="Integrin alpha, N-terminal"/>
    <property type="match status" value="1"/>
</dbReference>
<dbReference type="Proteomes" id="UP001428290">
    <property type="component" value="Unassembled WGS sequence"/>
</dbReference>
<dbReference type="EMBL" id="BAABRU010000012">
    <property type="protein sequence ID" value="GAA5529715.1"/>
    <property type="molecule type" value="Genomic_DNA"/>
</dbReference>
<reference evidence="2 3" key="1">
    <citation type="submission" date="2024-02" db="EMBL/GenBank/DDBJ databases">
        <title>Herpetosiphon gulosus NBRC 112829.</title>
        <authorList>
            <person name="Ichikawa N."/>
            <person name="Katano-Makiyama Y."/>
            <person name="Hidaka K."/>
        </authorList>
    </citation>
    <scope>NUCLEOTIDE SEQUENCE [LARGE SCALE GENOMIC DNA]</scope>
    <source>
        <strain evidence="2 3">NBRC 112829</strain>
    </source>
</reference>
<dbReference type="SUPFAM" id="SSF69318">
    <property type="entry name" value="Integrin alpha N-terminal domain"/>
    <property type="match status" value="1"/>
</dbReference>
<gene>
    <name evidence="2" type="ORF">Hgul01_03529</name>
</gene>
<evidence type="ECO:0000313" key="3">
    <source>
        <dbReference type="Proteomes" id="UP001428290"/>
    </source>
</evidence>
<organism evidence="2 3">
    <name type="scientific">Herpetosiphon gulosus</name>
    <dbReference type="NCBI Taxonomy" id="1973496"/>
    <lineage>
        <taxon>Bacteria</taxon>
        <taxon>Bacillati</taxon>
        <taxon>Chloroflexota</taxon>
        <taxon>Chloroflexia</taxon>
        <taxon>Herpetosiphonales</taxon>
        <taxon>Herpetosiphonaceae</taxon>
        <taxon>Herpetosiphon</taxon>
    </lineage>
</organism>
<accession>A0ABP9X2S8</accession>
<evidence type="ECO:0000256" key="1">
    <source>
        <dbReference type="SAM" id="MobiDB-lite"/>
    </source>
</evidence>
<proteinExistence type="predicted"/>
<evidence type="ECO:0000313" key="2">
    <source>
        <dbReference type="EMBL" id="GAA5529715.1"/>
    </source>
</evidence>
<protein>
    <submittedName>
        <fullName evidence="2">Uncharacterized protein</fullName>
    </submittedName>
</protein>
<name>A0ABP9X2S8_9CHLR</name>
<dbReference type="InterPro" id="IPR028994">
    <property type="entry name" value="Integrin_alpha_N"/>
</dbReference>